<feature type="region of interest" description="Disordered" evidence="1">
    <location>
        <begin position="1"/>
        <end position="28"/>
    </location>
</feature>
<protein>
    <submittedName>
        <fullName evidence="2">Uncharacterized protein</fullName>
    </submittedName>
</protein>
<accession>A0A1H0KRW0</accession>
<sequence length="41" mass="4160">MVTFPHGASGAADTGCSDNSTPGHYTEAQAHRAERCLGGAQ</sequence>
<dbReference type="STRING" id="198616.SAMN05216193_11332"/>
<keyword evidence="3" id="KW-1185">Reference proteome</keyword>
<dbReference type="EMBL" id="FNIJ01000013">
    <property type="protein sequence ID" value="SDO58523.1"/>
    <property type="molecule type" value="Genomic_DNA"/>
</dbReference>
<name>A0A1H0KRW0_9PSED</name>
<proteinExistence type="predicted"/>
<organism evidence="2 3">
    <name type="scientific">Pseudomonas jinjuensis</name>
    <dbReference type="NCBI Taxonomy" id="198616"/>
    <lineage>
        <taxon>Bacteria</taxon>
        <taxon>Pseudomonadati</taxon>
        <taxon>Pseudomonadota</taxon>
        <taxon>Gammaproteobacteria</taxon>
        <taxon>Pseudomonadales</taxon>
        <taxon>Pseudomonadaceae</taxon>
        <taxon>Pseudomonas</taxon>
    </lineage>
</organism>
<evidence type="ECO:0000313" key="3">
    <source>
        <dbReference type="Proteomes" id="UP000242957"/>
    </source>
</evidence>
<evidence type="ECO:0000313" key="2">
    <source>
        <dbReference type="EMBL" id="SDO58523.1"/>
    </source>
</evidence>
<gene>
    <name evidence="2" type="ORF">SAMN05216193_11332</name>
</gene>
<evidence type="ECO:0000256" key="1">
    <source>
        <dbReference type="SAM" id="MobiDB-lite"/>
    </source>
</evidence>
<dbReference type="AlphaFoldDB" id="A0A1H0KRW0"/>
<dbReference type="Proteomes" id="UP000242957">
    <property type="component" value="Unassembled WGS sequence"/>
</dbReference>
<reference evidence="3" key="1">
    <citation type="submission" date="2016-10" db="EMBL/GenBank/DDBJ databases">
        <authorList>
            <person name="Varghese N."/>
            <person name="Submissions S."/>
        </authorList>
    </citation>
    <scope>NUCLEOTIDE SEQUENCE [LARGE SCALE GENOMIC DNA]</scope>
    <source>
        <strain evidence="3">JCM 21621</strain>
    </source>
</reference>